<feature type="region of interest" description="Disordered" evidence="1">
    <location>
        <begin position="1"/>
        <end position="85"/>
    </location>
</feature>
<feature type="compositionally biased region" description="Basic and acidic residues" evidence="1">
    <location>
        <begin position="861"/>
        <end position="881"/>
    </location>
</feature>
<feature type="compositionally biased region" description="Basic residues" evidence="1">
    <location>
        <begin position="836"/>
        <end position="845"/>
    </location>
</feature>
<feature type="compositionally biased region" description="Polar residues" evidence="1">
    <location>
        <begin position="917"/>
        <end position="927"/>
    </location>
</feature>
<feature type="compositionally biased region" description="Low complexity" evidence="1">
    <location>
        <begin position="755"/>
        <end position="772"/>
    </location>
</feature>
<dbReference type="GO" id="GO:0030479">
    <property type="term" value="C:actin cortical patch"/>
    <property type="evidence" value="ECO:0007669"/>
    <property type="project" value="TreeGrafter"/>
</dbReference>
<feature type="compositionally biased region" description="Gly residues" evidence="1">
    <location>
        <begin position="120"/>
        <end position="129"/>
    </location>
</feature>
<dbReference type="GO" id="GO:0043130">
    <property type="term" value="F:ubiquitin binding"/>
    <property type="evidence" value="ECO:0007669"/>
    <property type="project" value="InterPro"/>
</dbReference>
<feature type="region of interest" description="Disordered" evidence="1">
    <location>
        <begin position="97"/>
        <end position="277"/>
    </location>
</feature>
<feature type="compositionally biased region" description="Polar residues" evidence="1">
    <location>
        <begin position="59"/>
        <end position="77"/>
    </location>
</feature>
<dbReference type="GO" id="GO:0035091">
    <property type="term" value="F:phosphatidylinositol binding"/>
    <property type="evidence" value="ECO:0007669"/>
    <property type="project" value="InterPro"/>
</dbReference>
<protein>
    <recommendedName>
        <fullName evidence="2">VHS domain-containing protein</fullName>
    </recommendedName>
</protein>
<feature type="region of interest" description="Disordered" evidence="1">
    <location>
        <begin position="733"/>
        <end position="881"/>
    </location>
</feature>
<feature type="compositionally biased region" description="Low complexity" evidence="1">
    <location>
        <begin position="257"/>
        <end position="272"/>
    </location>
</feature>
<evidence type="ECO:0000313" key="4">
    <source>
        <dbReference type="Proteomes" id="UP001222932"/>
    </source>
</evidence>
<dbReference type="GO" id="GO:0007015">
    <property type="term" value="P:actin filament organization"/>
    <property type="evidence" value="ECO:0007669"/>
    <property type="project" value="InterPro"/>
</dbReference>
<dbReference type="GO" id="GO:0051666">
    <property type="term" value="P:actin cortical patch localization"/>
    <property type="evidence" value="ECO:0007669"/>
    <property type="project" value="TreeGrafter"/>
</dbReference>
<feature type="compositionally biased region" description="Low complexity" evidence="1">
    <location>
        <begin position="683"/>
        <end position="696"/>
    </location>
</feature>
<feature type="compositionally biased region" description="Basic and acidic residues" evidence="1">
    <location>
        <begin position="895"/>
        <end position="904"/>
    </location>
</feature>
<dbReference type="InterPro" id="IPR008942">
    <property type="entry name" value="ENTH_VHS"/>
</dbReference>
<feature type="compositionally biased region" description="Polar residues" evidence="1">
    <location>
        <begin position="785"/>
        <end position="796"/>
    </location>
</feature>
<dbReference type="GO" id="GO:0007034">
    <property type="term" value="P:vacuolar transport"/>
    <property type="evidence" value="ECO:0007669"/>
    <property type="project" value="UniProtKB-ARBA"/>
</dbReference>
<dbReference type="GO" id="GO:0006897">
    <property type="term" value="P:endocytosis"/>
    <property type="evidence" value="ECO:0007669"/>
    <property type="project" value="InterPro"/>
</dbReference>
<feature type="compositionally biased region" description="Polar residues" evidence="1">
    <location>
        <begin position="1"/>
        <end position="24"/>
    </location>
</feature>
<gene>
    <name evidence="3" type="ORF">CspeluHIS016_0405890</name>
</gene>
<dbReference type="Gene3D" id="1.25.40.90">
    <property type="match status" value="1"/>
</dbReference>
<feature type="compositionally biased region" description="Low complexity" evidence="1">
    <location>
        <begin position="36"/>
        <end position="48"/>
    </location>
</feature>
<dbReference type="Proteomes" id="UP001222932">
    <property type="component" value="Unassembled WGS sequence"/>
</dbReference>
<feature type="compositionally biased region" description="Basic and acidic residues" evidence="1">
    <location>
        <begin position="175"/>
        <end position="198"/>
    </location>
</feature>
<proteinExistence type="predicted"/>
<feature type="compositionally biased region" description="Polar residues" evidence="1">
    <location>
        <begin position="234"/>
        <end position="247"/>
    </location>
</feature>
<feature type="region of interest" description="Disordered" evidence="1">
    <location>
        <begin position="895"/>
        <end position="941"/>
    </location>
</feature>
<evidence type="ECO:0000259" key="2">
    <source>
        <dbReference type="PROSITE" id="PS50179"/>
    </source>
</evidence>
<comment type="caution">
    <text evidence="3">The sequence shown here is derived from an EMBL/GenBank/DDBJ whole genome shotgun (WGS) entry which is preliminary data.</text>
</comment>
<accession>A0AAD3YC53</accession>
<dbReference type="AlphaFoldDB" id="A0AAD3YC53"/>
<sequence length="941" mass="102746">MLHQSSQYAHVGVQTQPQRAQLGNSADVPYASPYGSQQLTPPSSQQQPFHPLPPGAASTPPTRLNHMSQNSLHNIPTLSPPQVPGYSAELDAYAVSRGRGYSSASQSGRGSDHEGALSTIGGGGPGHLGGMLSKPPREATQTRTSPLVQSYSSDLTKSHPAVPEQLSSPQKPKKEKQSFWKRVGDRKSKDTKEAKNKDTNAAVLDRVPSPIIGQPLRPGSMEIATRPSVEDLNEGSNRPQPPQSTHGHGNPQPIPGGPHTASTHGHTSSTGHGFEESRLRVHGMDLNLRMKRDAGHHEGDVSAEIRALCGTRSTTLPKVLEMCERVNTSEHSELIGREAARSIYKVFKNGNDQERRMTARVWLIAMGNITAKDFHRHATSRKMLGAIERILKKKTEPPPSSSTYRRVMEIVSGVTYTYHANSSCEHLLELWNNVRRPEDPEFGTPLPDDYLPIQPIPQEDNPPAAAEHQERTEFPRPVITSMAPQKSPLPSPSPSILSRPPSEPLSRGVHSVRSPGNSPPQLAIPYASMVDHDVDMRRLFDECTSALATANDLHTACVFTRPRRLETDSTLPELQRKALRMFDALNSQMAWAQSEAEKSRRIANSVPRAEQGSLSTTEESALEILLKAHGRLSETLAEYDDLVNRSIEERELREVQERSKTDTRRDYTQQMDMLMAPNEGMATSSSRSPSPSHTTRVQPDTGRSPRTDSGHGHSSYGSHVDSLSIQVASYNLEPKRSRSPSPARGLPIPPKISMGQSPPRSGSPQSRVSRVPGPRPLPLPGAQQFRSVNSNPNLVLSATEYGSRMIPRRGDSGSSGDIPRSNGNADVGEEGDTPRPSRKALGKRRAVIDEDNDFDPNEMFLEPKPRPDASRDDSADSVAKPEIKYVYDAWEEANREKREAKEAEEAAAAATTAVPAKNTQPTSTVHSPATPALSAPIVSAR</sequence>
<feature type="region of interest" description="Disordered" evidence="1">
    <location>
        <begin position="679"/>
        <end position="719"/>
    </location>
</feature>
<reference evidence="3" key="1">
    <citation type="journal article" date="2023" name="BMC Genomics">
        <title>Chromosome-level genome assemblies of Cutaneotrichosporon spp. (Trichosporonales, Basidiomycota) reveal imbalanced evolution between nucleotide sequences and chromosome synteny.</title>
        <authorList>
            <person name="Kobayashi Y."/>
            <person name="Kayamori A."/>
            <person name="Aoki K."/>
            <person name="Shiwa Y."/>
            <person name="Matsutani M."/>
            <person name="Fujita N."/>
            <person name="Sugita T."/>
            <person name="Iwasaki W."/>
            <person name="Tanaka N."/>
            <person name="Takashima M."/>
        </authorList>
    </citation>
    <scope>NUCLEOTIDE SEQUENCE</scope>
    <source>
        <strain evidence="3">HIS016</strain>
    </source>
</reference>
<dbReference type="InterPro" id="IPR002014">
    <property type="entry name" value="VHS_dom"/>
</dbReference>
<evidence type="ECO:0000313" key="3">
    <source>
        <dbReference type="EMBL" id="GMK57755.1"/>
    </source>
</evidence>
<feature type="compositionally biased region" description="Low complexity" evidence="1">
    <location>
        <begin position="494"/>
        <end position="506"/>
    </location>
</feature>
<organism evidence="3 4">
    <name type="scientific">Cutaneotrichosporon spelunceum</name>
    <dbReference type="NCBI Taxonomy" id="1672016"/>
    <lineage>
        <taxon>Eukaryota</taxon>
        <taxon>Fungi</taxon>
        <taxon>Dikarya</taxon>
        <taxon>Basidiomycota</taxon>
        <taxon>Agaricomycotina</taxon>
        <taxon>Tremellomycetes</taxon>
        <taxon>Trichosporonales</taxon>
        <taxon>Trichosporonaceae</taxon>
        <taxon>Cutaneotrichosporon</taxon>
    </lineage>
</organism>
<feature type="compositionally biased region" description="Polar residues" evidence="1">
    <location>
        <begin position="139"/>
        <end position="155"/>
    </location>
</feature>
<feature type="domain" description="VHS" evidence="2">
    <location>
        <begin position="319"/>
        <end position="436"/>
    </location>
</feature>
<dbReference type="InterPro" id="IPR045007">
    <property type="entry name" value="LSB5"/>
</dbReference>
<name>A0AAD3YC53_9TREE</name>
<dbReference type="PANTHER" id="PTHR47789">
    <property type="entry name" value="LAS SEVENTEEN-BINDING PROTEIN 5"/>
    <property type="match status" value="1"/>
</dbReference>
<evidence type="ECO:0000256" key="1">
    <source>
        <dbReference type="SAM" id="MobiDB-lite"/>
    </source>
</evidence>
<reference evidence="3" key="2">
    <citation type="submission" date="2023-06" db="EMBL/GenBank/DDBJ databases">
        <authorList>
            <person name="Kobayashi Y."/>
            <person name="Kayamori A."/>
            <person name="Aoki K."/>
            <person name="Shiwa Y."/>
            <person name="Fujita N."/>
            <person name="Sugita T."/>
            <person name="Iwasaki W."/>
            <person name="Tanaka N."/>
            <person name="Takashima M."/>
        </authorList>
    </citation>
    <scope>NUCLEOTIDE SEQUENCE</scope>
    <source>
        <strain evidence="3">HIS016</strain>
    </source>
</reference>
<keyword evidence="4" id="KW-1185">Reference proteome</keyword>
<feature type="region of interest" description="Disordered" evidence="1">
    <location>
        <begin position="439"/>
        <end position="524"/>
    </location>
</feature>
<dbReference type="PROSITE" id="PS50179">
    <property type="entry name" value="VHS"/>
    <property type="match status" value="1"/>
</dbReference>
<dbReference type="EMBL" id="BTCM01000004">
    <property type="protein sequence ID" value="GMK57755.1"/>
    <property type="molecule type" value="Genomic_DNA"/>
</dbReference>
<dbReference type="PANTHER" id="PTHR47789:SF2">
    <property type="entry name" value="VHS DOMAIN-CONTAINING PROTEIN"/>
    <property type="match status" value="1"/>
</dbReference>